<evidence type="ECO:0000256" key="4">
    <source>
        <dbReference type="ARBA" id="ARBA00006753"/>
    </source>
</evidence>
<comment type="function">
    <text evidence="13">Catalyzes the conversion of L-aspartate-beta-semialdehyde (L-Asa) to L-homoserine (L-Hse), the third step in the biosynthesis of threonine and methionine from aspartate.</text>
</comment>
<dbReference type="NCBIfam" id="NF004976">
    <property type="entry name" value="PRK06349.1"/>
    <property type="match status" value="1"/>
</dbReference>
<dbReference type="Gene3D" id="3.30.70.260">
    <property type="match status" value="1"/>
</dbReference>
<evidence type="ECO:0000256" key="18">
    <source>
        <dbReference type="RuleBase" id="RU000579"/>
    </source>
</evidence>
<evidence type="ECO:0000256" key="19">
    <source>
        <dbReference type="RuleBase" id="RU004171"/>
    </source>
</evidence>
<evidence type="ECO:0000256" key="1">
    <source>
        <dbReference type="ARBA" id="ARBA00001920"/>
    </source>
</evidence>
<dbReference type="SUPFAM" id="SSF55347">
    <property type="entry name" value="Glyceraldehyde-3-phosphate dehydrogenase-like, C-terminal domain"/>
    <property type="match status" value="1"/>
</dbReference>
<dbReference type="OrthoDB" id="9808167at2"/>
<comment type="similarity">
    <text evidence="4 19">Belongs to the homoserine dehydrogenase family.</text>
</comment>
<feature type="binding site" evidence="17">
    <location>
        <position position="102"/>
    </location>
    <ligand>
        <name>NADPH</name>
        <dbReference type="ChEBI" id="CHEBI:57783"/>
    </ligand>
</feature>
<protein>
    <recommendedName>
        <fullName evidence="6 18">Homoserine dehydrogenase</fullName>
        <ecNumber evidence="5 18">1.1.1.3</ecNumber>
    </recommendedName>
</protein>
<dbReference type="InterPro" id="IPR005106">
    <property type="entry name" value="Asp/hSer_DH_NAD-bd"/>
</dbReference>
<evidence type="ECO:0000256" key="13">
    <source>
        <dbReference type="ARBA" id="ARBA00044930"/>
    </source>
</evidence>
<evidence type="ECO:0000256" key="8">
    <source>
        <dbReference type="ARBA" id="ARBA00022697"/>
    </source>
</evidence>
<reference evidence="21 22" key="1">
    <citation type="journal article" date="2009" name="Stand. Genomic Sci.">
        <title>Complete genome sequence of Acidimicrobium ferrooxidans type strain (ICP).</title>
        <authorList>
            <person name="Clum A."/>
            <person name="Nolan M."/>
            <person name="Lang E."/>
            <person name="Glavina Del Rio T."/>
            <person name="Tice H."/>
            <person name="Copeland A."/>
            <person name="Cheng J.F."/>
            <person name="Lucas S."/>
            <person name="Chen F."/>
            <person name="Bruce D."/>
            <person name="Goodwin L."/>
            <person name="Pitluck S."/>
            <person name="Ivanova N."/>
            <person name="Mavrommatis K."/>
            <person name="Mikhailova N."/>
            <person name="Pati A."/>
            <person name="Chen A."/>
            <person name="Palaniappan K."/>
            <person name="Goker M."/>
            <person name="Spring S."/>
            <person name="Land M."/>
            <person name="Hauser L."/>
            <person name="Chang Y.J."/>
            <person name="Jeffries C.C."/>
            <person name="Chain P."/>
            <person name="Bristow J."/>
            <person name="Eisen J.A."/>
            <person name="Markowitz V."/>
            <person name="Hugenholtz P."/>
            <person name="Kyrpides N.C."/>
            <person name="Klenk H.P."/>
            <person name="Lapidus A."/>
        </authorList>
    </citation>
    <scope>NUCLEOTIDE SEQUENCE [LARGE SCALE GENOMIC DNA]</scope>
    <source>
        <strain evidence="22">DSM 10331 / JCM 15462 / NBRC 103882 / ICP</strain>
    </source>
</reference>
<dbReference type="Gene3D" id="3.40.50.720">
    <property type="entry name" value="NAD(P)-binding Rossmann-like Domain"/>
    <property type="match status" value="1"/>
</dbReference>
<dbReference type="PROSITE" id="PS51671">
    <property type="entry name" value="ACT"/>
    <property type="match status" value="1"/>
</dbReference>
<comment type="catalytic activity">
    <reaction evidence="14">
        <text>L-homoserine + NADP(+) = L-aspartate 4-semialdehyde + NADPH + H(+)</text>
        <dbReference type="Rhea" id="RHEA:15761"/>
        <dbReference type="ChEBI" id="CHEBI:15378"/>
        <dbReference type="ChEBI" id="CHEBI:57476"/>
        <dbReference type="ChEBI" id="CHEBI:57783"/>
        <dbReference type="ChEBI" id="CHEBI:58349"/>
        <dbReference type="ChEBI" id="CHEBI:537519"/>
        <dbReference type="EC" id="1.1.1.3"/>
    </reaction>
    <physiologicalReaction direction="right-to-left" evidence="14">
        <dbReference type="Rhea" id="RHEA:15763"/>
    </physiologicalReaction>
</comment>
<dbReference type="HOGENOM" id="CLU_009116_1_0_11"/>
<comment type="cofactor">
    <cofactor evidence="1">
        <name>a metal cation</name>
        <dbReference type="ChEBI" id="CHEBI:25213"/>
    </cofactor>
</comment>
<dbReference type="PROSITE" id="PS01042">
    <property type="entry name" value="HOMOSER_DHGENASE"/>
    <property type="match status" value="1"/>
</dbReference>
<dbReference type="InterPro" id="IPR045865">
    <property type="entry name" value="ACT-like_dom_sf"/>
</dbReference>
<dbReference type="UniPathway" id="UPA00050">
    <property type="reaction ID" value="UER00063"/>
</dbReference>
<sequence>MRVALLGCGVVGSSLVRLLDRDAALLERRLGEPIELTSIVVRDIQRPRDAWVPMGLVTDDLDAAITDPSVDIVVELMGQPKVALLALERALLAGKAVVTANKDVLADHLGRLERLAEASGVDLLFEAAVAGGVPLIRVLRTSLFGERLWSLQGIVNGTSNFVLTRMSETGAELAEAVAEAERLGYAEADPSRDLDGRDAAAKAAILASLAFERSVRADHVRTEGIVGVTAADVRFAHASGSEIKLLATARRLDEADGEALSVEVFPALVPREHPLAGVRDAANAIFVEGQAVGELVFIGPGAGGLPTAAAVLADILEAAQNRRAGRRSTAPAREEPTMLSAGSITGRFAISLLVRDAAGVLARVAEVFGEEGVSIAQVEQLGAGEGHAHLMLVTHEATLEQMEAIDRQLVTLGDVVGRRQRYRVL</sequence>
<dbReference type="SUPFAM" id="SSF55021">
    <property type="entry name" value="ACT-like"/>
    <property type="match status" value="1"/>
</dbReference>
<evidence type="ECO:0000256" key="2">
    <source>
        <dbReference type="ARBA" id="ARBA00005056"/>
    </source>
</evidence>
<evidence type="ECO:0000256" key="9">
    <source>
        <dbReference type="ARBA" id="ARBA00022857"/>
    </source>
</evidence>
<dbReference type="Pfam" id="PF01842">
    <property type="entry name" value="ACT"/>
    <property type="match status" value="1"/>
</dbReference>
<dbReference type="InterPro" id="IPR001342">
    <property type="entry name" value="HDH_cat"/>
</dbReference>
<dbReference type="EC" id="1.1.1.3" evidence="5 18"/>
<evidence type="ECO:0000256" key="10">
    <source>
        <dbReference type="ARBA" id="ARBA00023002"/>
    </source>
</evidence>
<dbReference type="KEGG" id="afo:Afer_1813"/>
<feature type="domain" description="ACT" evidence="20">
    <location>
        <begin position="349"/>
        <end position="423"/>
    </location>
</feature>
<dbReference type="InterPro" id="IPR036291">
    <property type="entry name" value="NAD(P)-bd_dom_sf"/>
</dbReference>
<dbReference type="FunFam" id="3.30.360.10:FF:000005">
    <property type="entry name" value="Homoserine dehydrogenase"/>
    <property type="match status" value="1"/>
</dbReference>
<evidence type="ECO:0000256" key="11">
    <source>
        <dbReference type="ARBA" id="ARBA00023053"/>
    </source>
</evidence>
<dbReference type="PANTHER" id="PTHR43331:SF1">
    <property type="entry name" value="HOMOSERINE DEHYDROGENASE"/>
    <property type="match status" value="1"/>
</dbReference>
<dbReference type="GO" id="GO:0004412">
    <property type="term" value="F:homoserine dehydrogenase activity"/>
    <property type="evidence" value="ECO:0007669"/>
    <property type="project" value="UniProtKB-EC"/>
</dbReference>
<evidence type="ECO:0000313" key="22">
    <source>
        <dbReference type="Proteomes" id="UP000000771"/>
    </source>
</evidence>
<keyword evidence="22" id="KW-1185">Reference proteome</keyword>
<evidence type="ECO:0000256" key="16">
    <source>
        <dbReference type="PIRSR" id="PIRSR000098-1"/>
    </source>
</evidence>
<evidence type="ECO:0000256" key="5">
    <source>
        <dbReference type="ARBA" id="ARBA00013213"/>
    </source>
</evidence>
<dbReference type="AlphaFoldDB" id="C7M179"/>
<dbReference type="PIRSF" id="PIRSF000098">
    <property type="entry name" value="Homoser_dehydrog"/>
    <property type="match status" value="1"/>
</dbReference>
<dbReference type="EMBL" id="CP001631">
    <property type="protein sequence ID" value="ACU54727.1"/>
    <property type="molecule type" value="Genomic_DNA"/>
</dbReference>
<evidence type="ECO:0000256" key="14">
    <source>
        <dbReference type="ARBA" id="ARBA00048841"/>
    </source>
</evidence>
<dbReference type="eggNOG" id="COG0460">
    <property type="taxonomic scope" value="Bacteria"/>
</dbReference>
<dbReference type="STRING" id="525909.Afer_1813"/>
<dbReference type="Gene3D" id="3.30.360.10">
    <property type="entry name" value="Dihydrodipicolinate Reductase, domain 2"/>
    <property type="match status" value="1"/>
</dbReference>
<dbReference type="RefSeq" id="WP_015799204.1">
    <property type="nucleotide sequence ID" value="NC_013124.1"/>
</dbReference>
<evidence type="ECO:0000259" key="20">
    <source>
        <dbReference type="PROSITE" id="PS51671"/>
    </source>
</evidence>
<comment type="catalytic activity">
    <reaction evidence="15">
        <text>L-homoserine + NAD(+) = L-aspartate 4-semialdehyde + NADH + H(+)</text>
        <dbReference type="Rhea" id="RHEA:15757"/>
        <dbReference type="ChEBI" id="CHEBI:15378"/>
        <dbReference type="ChEBI" id="CHEBI:57476"/>
        <dbReference type="ChEBI" id="CHEBI:57540"/>
        <dbReference type="ChEBI" id="CHEBI:57945"/>
        <dbReference type="ChEBI" id="CHEBI:537519"/>
        <dbReference type="EC" id="1.1.1.3"/>
    </reaction>
    <physiologicalReaction direction="right-to-left" evidence="15">
        <dbReference type="Rhea" id="RHEA:15759"/>
    </physiologicalReaction>
</comment>
<dbReference type="GO" id="GO:0009088">
    <property type="term" value="P:threonine biosynthetic process"/>
    <property type="evidence" value="ECO:0007669"/>
    <property type="project" value="UniProtKB-UniPathway"/>
</dbReference>
<keyword evidence="12 18" id="KW-0486">Methionine biosynthesis</keyword>
<dbReference type="PANTHER" id="PTHR43331">
    <property type="entry name" value="HOMOSERINE DEHYDROGENASE"/>
    <property type="match status" value="1"/>
</dbReference>
<dbReference type="InterPro" id="IPR016204">
    <property type="entry name" value="HDH"/>
</dbReference>
<dbReference type="SUPFAM" id="SSF51735">
    <property type="entry name" value="NAD(P)-binding Rossmann-fold domains"/>
    <property type="match status" value="1"/>
</dbReference>
<keyword evidence="11" id="KW-0915">Sodium</keyword>
<feature type="binding site" evidence="17">
    <location>
        <begin position="6"/>
        <end position="13"/>
    </location>
    <ligand>
        <name>NADP(+)</name>
        <dbReference type="ChEBI" id="CHEBI:58349"/>
    </ligand>
</feature>
<dbReference type="InterPro" id="IPR002912">
    <property type="entry name" value="ACT_dom"/>
</dbReference>
<gene>
    <name evidence="21" type="ordered locus">Afer_1813</name>
</gene>
<evidence type="ECO:0000256" key="12">
    <source>
        <dbReference type="ARBA" id="ARBA00023167"/>
    </source>
</evidence>
<evidence type="ECO:0000256" key="6">
    <source>
        <dbReference type="ARBA" id="ARBA00013376"/>
    </source>
</evidence>
<evidence type="ECO:0000256" key="3">
    <source>
        <dbReference type="ARBA" id="ARBA00005062"/>
    </source>
</evidence>
<evidence type="ECO:0000256" key="15">
    <source>
        <dbReference type="ARBA" id="ARBA00049031"/>
    </source>
</evidence>
<keyword evidence="7 18" id="KW-0028">Amino-acid biosynthesis</keyword>
<dbReference type="CDD" id="cd04881">
    <property type="entry name" value="ACT_HSDH-Hom"/>
    <property type="match status" value="1"/>
</dbReference>
<evidence type="ECO:0000256" key="17">
    <source>
        <dbReference type="PIRSR" id="PIRSR000098-2"/>
    </source>
</evidence>
<accession>C7M179</accession>
<keyword evidence="8 18" id="KW-0791">Threonine biosynthesis</keyword>
<dbReference type="Pfam" id="PF00742">
    <property type="entry name" value="Homoserine_dh"/>
    <property type="match status" value="1"/>
</dbReference>
<comment type="pathway">
    <text evidence="2 18">Amino-acid biosynthesis; L-threonine biosynthesis; L-threonine from L-aspartate: step 3/5.</text>
</comment>
<feature type="active site" description="Proton donor" evidence="16">
    <location>
        <position position="202"/>
    </location>
</feature>
<dbReference type="InterPro" id="IPR019811">
    <property type="entry name" value="HDH_CS"/>
</dbReference>
<dbReference type="GO" id="GO:0009086">
    <property type="term" value="P:methionine biosynthetic process"/>
    <property type="evidence" value="ECO:0007669"/>
    <property type="project" value="UniProtKB-KW"/>
</dbReference>
<evidence type="ECO:0000313" key="21">
    <source>
        <dbReference type="EMBL" id="ACU54727.1"/>
    </source>
</evidence>
<evidence type="ECO:0000256" key="7">
    <source>
        <dbReference type="ARBA" id="ARBA00022605"/>
    </source>
</evidence>
<dbReference type="Pfam" id="PF03447">
    <property type="entry name" value="NAD_binding_3"/>
    <property type="match status" value="1"/>
</dbReference>
<dbReference type="GO" id="GO:0050661">
    <property type="term" value="F:NADP binding"/>
    <property type="evidence" value="ECO:0007669"/>
    <property type="project" value="InterPro"/>
</dbReference>
<comment type="pathway">
    <text evidence="3 18">Amino-acid biosynthesis; L-methionine biosynthesis via de novo pathway; L-homoserine from L-aspartate: step 3/3.</text>
</comment>
<name>C7M179_ACIFD</name>
<dbReference type="UniPathway" id="UPA00051">
    <property type="reaction ID" value="UER00465"/>
</dbReference>
<proteinExistence type="inferred from homology"/>
<keyword evidence="10 18" id="KW-0560">Oxidoreductase</keyword>
<keyword evidence="9 17" id="KW-0521">NADP</keyword>
<dbReference type="Proteomes" id="UP000000771">
    <property type="component" value="Chromosome"/>
</dbReference>
<feature type="binding site" evidence="17">
    <location>
        <position position="187"/>
    </location>
    <ligand>
        <name>L-homoserine</name>
        <dbReference type="ChEBI" id="CHEBI:57476"/>
    </ligand>
</feature>
<organism evidence="21 22">
    <name type="scientific">Acidimicrobium ferrooxidans (strain DSM 10331 / JCM 15462 / NBRC 103882 / ICP)</name>
    <dbReference type="NCBI Taxonomy" id="525909"/>
    <lineage>
        <taxon>Bacteria</taxon>
        <taxon>Bacillati</taxon>
        <taxon>Actinomycetota</taxon>
        <taxon>Acidimicrobiia</taxon>
        <taxon>Acidimicrobiales</taxon>
        <taxon>Acidimicrobiaceae</taxon>
        <taxon>Acidimicrobium</taxon>
    </lineage>
</organism>